<reference evidence="2" key="1">
    <citation type="submission" date="2025-08" db="UniProtKB">
        <authorList>
            <consortium name="RefSeq"/>
        </authorList>
    </citation>
    <scope>IDENTIFICATION</scope>
</reference>
<sequence>MTMARKKNKQAYKPPAGGATIAPAQVNKTKAPLDSKTEAFVDSLYNATFQRYDARPNSMEGVYIVLRWYKFSKTWITLYVGEGDIRLELNRLFGPCKTCKPITKYLSSVSKTDRKRLLALKWIPYPDFKTTMKDIRTVIAAKYNDGGEPPFNCV</sequence>
<dbReference type="Proteomes" id="UP000515154">
    <property type="component" value="Linkage group LG4"/>
</dbReference>
<evidence type="ECO:0000313" key="2">
    <source>
        <dbReference type="RefSeq" id="XP_029635761.1"/>
    </source>
</evidence>
<protein>
    <submittedName>
        <fullName evidence="2">Uncharacterized protein LOC115211037</fullName>
    </submittedName>
</protein>
<organism evidence="1 2">
    <name type="scientific">Octopus sinensis</name>
    <name type="common">East Asian common octopus</name>
    <dbReference type="NCBI Taxonomy" id="2607531"/>
    <lineage>
        <taxon>Eukaryota</taxon>
        <taxon>Metazoa</taxon>
        <taxon>Spiralia</taxon>
        <taxon>Lophotrochozoa</taxon>
        <taxon>Mollusca</taxon>
        <taxon>Cephalopoda</taxon>
        <taxon>Coleoidea</taxon>
        <taxon>Octopodiformes</taxon>
        <taxon>Octopoda</taxon>
        <taxon>Incirrata</taxon>
        <taxon>Octopodidae</taxon>
        <taxon>Octopus</taxon>
    </lineage>
</organism>
<keyword evidence="1" id="KW-1185">Reference proteome</keyword>
<accession>A0A6P7SCQ5</accession>
<name>A0A6P7SCQ5_9MOLL</name>
<dbReference type="KEGG" id="osn:115211037"/>
<dbReference type="RefSeq" id="XP_029635761.1">
    <property type="nucleotide sequence ID" value="XM_029779901.2"/>
</dbReference>
<gene>
    <name evidence="2" type="primary">LOC115211037</name>
</gene>
<dbReference type="AlphaFoldDB" id="A0A6P7SCQ5"/>
<evidence type="ECO:0000313" key="1">
    <source>
        <dbReference type="Proteomes" id="UP000515154"/>
    </source>
</evidence>
<proteinExistence type="predicted"/>